<keyword evidence="4" id="KW-1185">Reference proteome</keyword>
<protein>
    <recommendedName>
        <fullName evidence="2">BLOC-2 complex member HPS3 N-terminal domain-containing protein</fullName>
    </recommendedName>
</protein>
<dbReference type="EnsemblMetazoa" id="XM_024229031.1">
    <property type="protein sequence ID" value="XP_024084799.1"/>
    <property type="gene ID" value="LOC106674330"/>
</dbReference>
<feature type="compositionally biased region" description="Polar residues" evidence="1">
    <location>
        <begin position="227"/>
        <end position="238"/>
    </location>
</feature>
<dbReference type="InterPro" id="IPR029437">
    <property type="entry name" value="HPS3_N"/>
</dbReference>
<dbReference type="KEGG" id="clec:106674330"/>
<accession>A0A8I6SPH6</accession>
<reference evidence="3" key="1">
    <citation type="submission" date="2022-01" db="UniProtKB">
        <authorList>
            <consortium name="EnsemblMetazoa"/>
        </authorList>
    </citation>
    <scope>IDENTIFICATION</scope>
</reference>
<dbReference type="OMA" id="CIPYYKM"/>
<evidence type="ECO:0000313" key="4">
    <source>
        <dbReference type="Proteomes" id="UP000494040"/>
    </source>
</evidence>
<dbReference type="PANTHER" id="PTHR28633:SF1">
    <property type="entry name" value="BLOC-2 COMPLEX MEMBER HPS3"/>
    <property type="match status" value="1"/>
</dbReference>
<name>A0A8I6SPH6_CIMLE</name>
<feature type="region of interest" description="Disordered" evidence="1">
    <location>
        <begin position="226"/>
        <end position="260"/>
    </location>
</feature>
<sequence length="1095" mass="123567">MVRVISVHHFDSQVIQTCEEPLDVCTTTNDRLLIALPHHVIEVRDINLKGGKQFCFPTVDKVVKLLYCSTGNYVATLEKKQTRQGKEVAYTRVYTNWDKRVSSDEEPQSMRARIAGRVTPSSSQTGGEVLEMIELPVKFSNTTNFTCCQETGNVLVSCERVLCLFQLVNRTHDISRLKFLDFELWPVTLELSFAPLDLAVSEDVVAAVNDSCLHVFRINKGFARPTDWSSSTANSSPRNMAKNKTKREIKTSDDKKERSVSPVRLNELLREVSDGRNNHESKKLANGSLPVLALLPSVKCSMANNPARNLRASPFKPPGSVTMGVAIKEIPINEPWAEQMTTMVESLLQLELGNWDEQLNKEKFTCLLLRPQYKINTHYPSKSESSCPRMRSPAYCNLVAFNCLICTQQEGFMYHFPVYEGEVMSLGKCISEYSFTAPVKHIILEPYLLHAITTTGLETYTLRTVHAIEEDSNEETCPPVEEPISLIGIKPFMGVVNLLLSDSYIIILTSSTESAVRGDVNELTLYCLRLPSPGTLYTDFLAIGSTHKFTNPVTYCEMLTEAHSLLRSLTHVHSDPDYSPLQMEVELFRESCALVAEYYLSCDNEDDWTMGYKFSLEAQLNPTQFMDRLKKLDIEAKRVGIELNLTCGLIHYLKLCLTASDEEDKIPVGALNTLLDLIESKRDNSKPFLLSILILESSVLRQFSTERTIRMISQRIQDSKVTDSFDCLALAVLYITKGRADKAGAALGLSNENDVLIELLQKNWTLLFENTRQKIKVSSDDWEGVTLSELSVLLIDKKPRELAEVLSSLVLKSCVLNLQDVLQVFLTYLPARMGTGGTLLGKVLQDFLESVFHGWYTINSDWKPDQNEGQDVEGLKILMRSYLSNIVKPEKSSEVMCPENLFGAKRPHVLDLLPPFSQMDCNRSHHVSLLKLQCLLCSGWLEESSLSELTQFVGEYMPEDIGFSLLVLANPSKGVEMMVDKYPNLLPQFAKDMLLSEPELKHLIATIQTKIDEEQESYKEEDPESRLYTNVLEEVLNNLARTLSCEEFTKILPPGKEFEGYILKCQQTAHACHLKDMIMVTGHRLMATMNLKSFT</sequence>
<dbReference type="PANTHER" id="PTHR28633">
    <property type="entry name" value="HERMANSKY-PUDLAK SYNDROME 3 PROTEIN"/>
    <property type="match status" value="1"/>
</dbReference>
<organism evidence="3 4">
    <name type="scientific">Cimex lectularius</name>
    <name type="common">Bed bug</name>
    <name type="synonym">Acanthia lectularia</name>
    <dbReference type="NCBI Taxonomy" id="79782"/>
    <lineage>
        <taxon>Eukaryota</taxon>
        <taxon>Metazoa</taxon>
        <taxon>Ecdysozoa</taxon>
        <taxon>Arthropoda</taxon>
        <taxon>Hexapoda</taxon>
        <taxon>Insecta</taxon>
        <taxon>Pterygota</taxon>
        <taxon>Neoptera</taxon>
        <taxon>Paraneoptera</taxon>
        <taxon>Hemiptera</taxon>
        <taxon>Heteroptera</taxon>
        <taxon>Panheteroptera</taxon>
        <taxon>Cimicomorpha</taxon>
        <taxon>Cimicidae</taxon>
        <taxon>Cimex</taxon>
    </lineage>
</organism>
<evidence type="ECO:0000259" key="2">
    <source>
        <dbReference type="Pfam" id="PF14761"/>
    </source>
</evidence>
<dbReference type="Pfam" id="PF14761">
    <property type="entry name" value="HPS3_N"/>
    <property type="match status" value="1"/>
</dbReference>
<evidence type="ECO:0000313" key="3">
    <source>
        <dbReference type="EnsemblMetazoa" id="XP_024084799.1"/>
    </source>
</evidence>
<dbReference type="InterPro" id="IPR017216">
    <property type="entry name" value="HPS3"/>
</dbReference>
<dbReference type="Proteomes" id="UP000494040">
    <property type="component" value="Unassembled WGS sequence"/>
</dbReference>
<feature type="domain" description="BLOC-2 complex member HPS3 N-terminal" evidence="2">
    <location>
        <begin position="4"/>
        <end position="247"/>
    </location>
</feature>
<dbReference type="GO" id="GO:0005737">
    <property type="term" value="C:cytoplasm"/>
    <property type="evidence" value="ECO:0007669"/>
    <property type="project" value="TreeGrafter"/>
</dbReference>
<dbReference type="OrthoDB" id="10255480at2759"/>
<proteinExistence type="predicted"/>
<feature type="compositionally biased region" description="Basic and acidic residues" evidence="1">
    <location>
        <begin position="246"/>
        <end position="259"/>
    </location>
</feature>
<dbReference type="AlphaFoldDB" id="A0A8I6SPH6"/>
<dbReference type="GeneID" id="106674330"/>
<evidence type="ECO:0000256" key="1">
    <source>
        <dbReference type="SAM" id="MobiDB-lite"/>
    </source>
</evidence>
<dbReference type="RefSeq" id="XP_024084799.1">
    <property type="nucleotide sequence ID" value="XM_024229031.1"/>
</dbReference>